<evidence type="ECO:0000259" key="5">
    <source>
        <dbReference type="PROSITE" id="PS51782"/>
    </source>
</evidence>
<dbReference type="CDD" id="cd00118">
    <property type="entry name" value="LysM"/>
    <property type="match status" value="1"/>
</dbReference>
<protein>
    <recommendedName>
        <fullName evidence="4">Peptidoglycan hydrolase</fullName>
    </recommendedName>
</protein>
<accession>A0A5M8NYN5</accession>
<dbReference type="Proteomes" id="UP000324575">
    <property type="component" value="Unassembled WGS sequence"/>
</dbReference>
<keyword evidence="3 6" id="KW-0378">Hydrolase</keyword>
<comment type="caution">
    <text evidence="6">The sequence shown here is derived from an EMBL/GenBank/DDBJ whole genome shotgun (WGS) entry which is preliminary data.</text>
</comment>
<evidence type="ECO:0000256" key="2">
    <source>
        <dbReference type="ARBA" id="ARBA00022638"/>
    </source>
</evidence>
<dbReference type="Pfam" id="PF01476">
    <property type="entry name" value="LysM"/>
    <property type="match status" value="1"/>
</dbReference>
<dbReference type="SMART" id="SM00047">
    <property type="entry name" value="LYZ2"/>
    <property type="match status" value="1"/>
</dbReference>
<dbReference type="GO" id="GO:0042742">
    <property type="term" value="P:defense response to bacterium"/>
    <property type="evidence" value="ECO:0007669"/>
    <property type="project" value="UniProtKB-KW"/>
</dbReference>
<dbReference type="Gene3D" id="3.10.350.10">
    <property type="entry name" value="LysM domain"/>
    <property type="match status" value="1"/>
</dbReference>
<reference evidence="6 7" key="1">
    <citation type="submission" date="2019-03" db="EMBL/GenBank/DDBJ databases">
        <title>Single cell metagenomics reveals metabolic interactions within the superorganism composed of flagellate Streblomastix strix and complex community of Bacteroidetes bacteria on its surface.</title>
        <authorList>
            <person name="Treitli S.C."/>
            <person name="Kolisko M."/>
            <person name="Husnik F."/>
            <person name="Keeling P."/>
            <person name="Hampl V."/>
        </authorList>
    </citation>
    <scope>NUCLEOTIDE SEQUENCE [LARGE SCALE GENOMIC DNA]</scope>
    <source>
        <strain evidence="6">St1</strain>
    </source>
</reference>
<dbReference type="SMART" id="SM00257">
    <property type="entry name" value="LysM"/>
    <property type="match status" value="1"/>
</dbReference>
<dbReference type="PANTHER" id="PTHR33308">
    <property type="entry name" value="PEPTIDOGLYCAN HYDROLASE FLGJ"/>
    <property type="match status" value="1"/>
</dbReference>
<feature type="domain" description="LysM" evidence="5">
    <location>
        <begin position="257"/>
        <end position="301"/>
    </location>
</feature>
<dbReference type="PRINTS" id="PR01002">
    <property type="entry name" value="FLGFLGJ"/>
</dbReference>
<dbReference type="EMBL" id="SNRX01000030">
    <property type="protein sequence ID" value="KAA6301065.1"/>
    <property type="molecule type" value="Genomic_DNA"/>
</dbReference>
<gene>
    <name evidence="6" type="ORF">EZS26_002781</name>
</gene>
<proteinExistence type="predicted"/>
<dbReference type="InterPro" id="IPR002901">
    <property type="entry name" value="MGlyc_endo_b_GlcNAc-like_dom"/>
</dbReference>
<organism evidence="6 7">
    <name type="scientific">Candidatus Ordinivivax streblomastigis</name>
    <dbReference type="NCBI Taxonomy" id="2540710"/>
    <lineage>
        <taxon>Bacteria</taxon>
        <taxon>Pseudomonadati</taxon>
        <taxon>Bacteroidota</taxon>
        <taxon>Bacteroidia</taxon>
        <taxon>Bacteroidales</taxon>
        <taxon>Candidatus Ordinivivax</taxon>
    </lineage>
</organism>
<evidence type="ECO:0000313" key="7">
    <source>
        <dbReference type="Proteomes" id="UP000324575"/>
    </source>
</evidence>
<dbReference type="PROSITE" id="PS51782">
    <property type="entry name" value="LYSM"/>
    <property type="match status" value="1"/>
</dbReference>
<keyword evidence="6" id="KW-0326">Glycosidase</keyword>
<dbReference type="InterPro" id="IPR051056">
    <property type="entry name" value="Glycosyl_Hydrolase_73"/>
</dbReference>
<evidence type="ECO:0000313" key="6">
    <source>
        <dbReference type="EMBL" id="KAA6301065.1"/>
    </source>
</evidence>
<dbReference type="GO" id="GO:0004040">
    <property type="term" value="F:amidase activity"/>
    <property type="evidence" value="ECO:0007669"/>
    <property type="project" value="InterPro"/>
</dbReference>
<evidence type="ECO:0000256" key="1">
    <source>
        <dbReference type="ARBA" id="ARBA00022529"/>
    </source>
</evidence>
<dbReference type="GO" id="GO:0031640">
    <property type="term" value="P:killing of cells of another organism"/>
    <property type="evidence" value="ECO:0007669"/>
    <property type="project" value="UniProtKB-KW"/>
</dbReference>
<evidence type="ECO:0000256" key="4">
    <source>
        <dbReference type="ARBA" id="ARBA00032108"/>
    </source>
</evidence>
<dbReference type="SUPFAM" id="SSF54106">
    <property type="entry name" value="LysM domain"/>
    <property type="match status" value="1"/>
</dbReference>
<keyword evidence="2" id="KW-0081">Bacteriolytic enzyme</keyword>
<evidence type="ECO:0000256" key="3">
    <source>
        <dbReference type="ARBA" id="ARBA00022801"/>
    </source>
</evidence>
<dbReference type="AlphaFoldDB" id="A0A5M8NYN5"/>
<dbReference type="InterPro" id="IPR036779">
    <property type="entry name" value="LysM_dom_sf"/>
</dbReference>
<dbReference type="InterPro" id="IPR018392">
    <property type="entry name" value="LysM"/>
</dbReference>
<dbReference type="PANTHER" id="PTHR33308:SF9">
    <property type="entry name" value="PEPTIDOGLYCAN HYDROLASE FLGJ"/>
    <property type="match status" value="1"/>
</dbReference>
<sequence length="302" mass="35222">MKIQHTILCIFCFSGLVYPVMSAPKKSPKTIDYIEKHSDLAVRHMKKYKIPASIILSQGILESGVGMSECARLHKNHFGIKANTSWKGKKQKMLTSEYRNGKLLREYHWFRVYDKVEDSYEDHSLFLLQPRYSKLFLLDITDYKGWAKGLQVCGYATDIAYANKLIKVIEDYELYGFDTKKIKNKPRIKISRNIYKSHNLVYVLAEANDNLNQIADDLGFGVKKLVKYNEVPEGYPLRKGDIVYLEKKKKKADKPYFEHIVQVGESMHQISQQYGMQVKRLYKLNKQSFDYVPVEGDVLRLR</sequence>
<keyword evidence="1" id="KW-0929">Antimicrobial</keyword>
<name>A0A5M8NYN5_9BACT</name>
<dbReference type="GO" id="GO:0016798">
    <property type="term" value="F:hydrolase activity, acting on glycosyl bonds"/>
    <property type="evidence" value="ECO:0007669"/>
    <property type="project" value="UniProtKB-KW"/>
</dbReference>
<dbReference type="Pfam" id="PF01832">
    <property type="entry name" value="Glucosaminidase"/>
    <property type="match status" value="1"/>
</dbReference>
<dbReference type="Gene3D" id="1.10.530.10">
    <property type="match status" value="1"/>
</dbReference>